<dbReference type="PANTHER" id="PTHR13929">
    <property type="entry name" value="1,4-DIHYDROXY-2-NAPHTHOATE OCTAPRENYLTRANSFERASE"/>
    <property type="match status" value="1"/>
</dbReference>
<keyword evidence="2 7" id="KW-0808">Transferase</keyword>
<name>A0A7G5VUH0_9RHOD</name>
<reference evidence="7" key="1">
    <citation type="submission" date="2019-09" db="EMBL/GenBank/DDBJ databases">
        <authorList>
            <person name="Liu S.-L."/>
            <person name="Chiang Y.-R."/>
            <person name="Fu H.-Y."/>
        </authorList>
    </citation>
    <scope>NUCLEOTIDE SEQUENCE</scope>
    <source>
        <strain evidence="7">THAL066</strain>
    </source>
</reference>
<dbReference type="InterPro" id="IPR000537">
    <property type="entry name" value="UbiA_prenyltransferase"/>
</dbReference>
<dbReference type="GeneID" id="60450237"/>
<keyword evidence="3 6" id="KW-0812">Transmembrane</keyword>
<keyword evidence="7" id="KW-0150">Chloroplast</keyword>
<keyword evidence="5 6" id="KW-0472">Membrane</keyword>
<evidence type="ECO:0000256" key="4">
    <source>
        <dbReference type="ARBA" id="ARBA00022989"/>
    </source>
</evidence>
<dbReference type="CDD" id="cd13962">
    <property type="entry name" value="PT_UbiA_UBIAD1"/>
    <property type="match status" value="1"/>
</dbReference>
<accession>A0A7G5VUH0</accession>
<dbReference type="PANTHER" id="PTHR13929:SF0">
    <property type="entry name" value="UBIA PRENYLTRANSFERASE DOMAIN-CONTAINING PROTEIN 1"/>
    <property type="match status" value="1"/>
</dbReference>
<dbReference type="GO" id="GO:0042371">
    <property type="term" value="P:vitamin K biosynthetic process"/>
    <property type="evidence" value="ECO:0007669"/>
    <property type="project" value="TreeGrafter"/>
</dbReference>
<dbReference type="InterPro" id="IPR026046">
    <property type="entry name" value="UBIAD1"/>
</dbReference>
<gene>
    <name evidence="7" type="primary">menA</name>
</gene>
<dbReference type="PIRSF" id="PIRSF005355">
    <property type="entry name" value="UBIAD1"/>
    <property type="match status" value="1"/>
</dbReference>
<evidence type="ECO:0000256" key="5">
    <source>
        <dbReference type="ARBA" id="ARBA00023136"/>
    </source>
</evidence>
<comment type="subcellular location">
    <subcellularLocation>
        <location evidence="1">Membrane</location>
        <topology evidence="1">Multi-pass membrane protein</topology>
    </subcellularLocation>
</comment>
<feature type="transmembrane region" description="Helical" evidence="6">
    <location>
        <begin position="88"/>
        <end position="121"/>
    </location>
</feature>
<dbReference type="EMBL" id="MN431657">
    <property type="protein sequence ID" value="QMX77337.1"/>
    <property type="molecule type" value="Genomic_DNA"/>
</dbReference>
<feature type="transmembrane region" description="Helical" evidence="6">
    <location>
        <begin position="254"/>
        <end position="275"/>
    </location>
</feature>
<feature type="transmembrane region" description="Helical" evidence="6">
    <location>
        <begin position="37"/>
        <end position="55"/>
    </location>
</feature>
<dbReference type="GO" id="GO:0004659">
    <property type="term" value="F:prenyltransferase activity"/>
    <property type="evidence" value="ECO:0007669"/>
    <property type="project" value="InterPro"/>
</dbReference>
<evidence type="ECO:0000256" key="2">
    <source>
        <dbReference type="ARBA" id="ARBA00022679"/>
    </source>
</evidence>
<organism evidence="7">
    <name type="scientific">Cyanidiococcus yangmingshanensis</name>
    <dbReference type="NCBI Taxonomy" id="2690220"/>
    <lineage>
        <taxon>Eukaryota</taxon>
        <taxon>Rhodophyta</taxon>
        <taxon>Bangiophyceae</taxon>
        <taxon>Cyanidiales</taxon>
        <taxon>Cyanidiaceae</taxon>
        <taxon>Cyanidiococcus</taxon>
    </lineage>
</organism>
<dbReference type="GO" id="GO:0016020">
    <property type="term" value="C:membrane"/>
    <property type="evidence" value="ECO:0007669"/>
    <property type="project" value="UniProtKB-SubCell"/>
</dbReference>
<proteinExistence type="predicted"/>
<dbReference type="AlphaFoldDB" id="A0A7G5VUH0"/>
<keyword evidence="4 6" id="KW-1133">Transmembrane helix</keyword>
<feature type="transmembrane region" description="Helical" evidence="6">
    <location>
        <begin position="206"/>
        <end position="223"/>
    </location>
</feature>
<evidence type="ECO:0000256" key="6">
    <source>
        <dbReference type="SAM" id="Phobius"/>
    </source>
</evidence>
<sequence>MKALLLASRPKTLLVSLCCWSSVSSFAYSQGSISFHLSLWALLLCLLLQIWSNWVNDYLDFLNGIDHPLRQGPVRLTKMLTPSFMKMALMMLFFFIIALSCYFQSLLILLMVLGLVGIAWYYSACLGLAGEWLTFFACGPLATYLLSLIYHMPYLHSDLLLISMVNGSWSAAVLMANNIRDRISDTCSPKKSTCVWFGSKWAIMEYQIFMMICVWCLFYWFILRMSFACFILNLLFIPYALKLCTLSMRNSSSLLLPTLRFGFRYSILLALCAFIT</sequence>
<dbReference type="GO" id="GO:0009234">
    <property type="term" value="P:menaquinone biosynthetic process"/>
    <property type="evidence" value="ECO:0007669"/>
    <property type="project" value="TreeGrafter"/>
</dbReference>
<feature type="transmembrane region" description="Helical" evidence="6">
    <location>
        <begin position="133"/>
        <end position="152"/>
    </location>
</feature>
<evidence type="ECO:0000313" key="7">
    <source>
        <dbReference type="EMBL" id="QMX77337.1"/>
    </source>
</evidence>
<feature type="transmembrane region" description="Helical" evidence="6">
    <location>
        <begin position="230"/>
        <end position="248"/>
    </location>
</feature>
<dbReference type="Pfam" id="PF01040">
    <property type="entry name" value="UbiA"/>
    <property type="match status" value="1"/>
</dbReference>
<evidence type="ECO:0000256" key="3">
    <source>
        <dbReference type="ARBA" id="ARBA00022692"/>
    </source>
</evidence>
<keyword evidence="7" id="KW-0934">Plastid</keyword>
<evidence type="ECO:0000256" key="1">
    <source>
        <dbReference type="ARBA" id="ARBA00004141"/>
    </source>
</evidence>
<protein>
    <submittedName>
        <fullName evidence="7">1,4-dihydroxy 2-naphthoate octaprenyltransferase</fullName>
    </submittedName>
</protein>
<dbReference type="RefSeq" id="YP_009968236.1">
    <property type="nucleotide sequence ID" value="NC_051883.1"/>
</dbReference>
<geneLocation type="chloroplast" evidence="7"/>